<dbReference type="Gene3D" id="2.170.16.10">
    <property type="entry name" value="Hedgehog/Intein (Hint) domain"/>
    <property type="match status" value="1"/>
</dbReference>
<evidence type="ECO:0000313" key="2">
    <source>
        <dbReference type="Proteomes" id="UP000245790"/>
    </source>
</evidence>
<dbReference type="SUPFAM" id="SSF51294">
    <property type="entry name" value="Hedgehog/intein (Hint) domain"/>
    <property type="match status" value="1"/>
</dbReference>
<dbReference type="InterPro" id="IPR036844">
    <property type="entry name" value="Hint_dom_sf"/>
</dbReference>
<dbReference type="PROSITE" id="PS50818">
    <property type="entry name" value="INTEIN_C_TER"/>
    <property type="match status" value="1"/>
</dbReference>
<dbReference type="InterPro" id="IPR030934">
    <property type="entry name" value="Intein_C"/>
</dbReference>
<comment type="caution">
    <text evidence="1">The sequence shown here is derived from an EMBL/GenBank/DDBJ whole genome shotgun (WGS) entry which is preliminary data.</text>
</comment>
<dbReference type="CDD" id="cd00081">
    <property type="entry name" value="Hint"/>
    <property type="match status" value="1"/>
</dbReference>
<reference evidence="1 2" key="1">
    <citation type="submission" date="2018-05" db="EMBL/GenBank/DDBJ databases">
        <title>Genomic Encyclopedia of Type Strains, Phase IV (KMG-IV): sequencing the most valuable type-strain genomes for metagenomic binning, comparative biology and taxonomic classification.</title>
        <authorList>
            <person name="Goeker M."/>
        </authorList>
    </citation>
    <scope>NUCLEOTIDE SEQUENCE [LARGE SCALE GENOMIC DNA]</scope>
    <source>
        <strain evidence="1 2">DSM 25350</strain>
    </source>
</reference>
<name>A0A316FXA4_9GAMM</name>
<proteinExistence type="predicted"/>
<dbReference type="Proteomes" id="UP000245790">
    <property type="component" value="Unassembled WGS sequence"/>
</dbReference>
<dbReference type="AlphaFoldDB" id="A0A316FXA4"/>
<keyword evidence="2" id="KW-1185">Reference proteome</keyword>
<sequence length="207" mass="23587">MVWAKNVDTGDYSWKPVTKTWVVDKKPIYRVSVKTKQDLIQTIDATSSHPFFVKDKGWVDTLDLIPGDNFENKEGNSFEVLSIEDLKKQQVAYNFTVADFHTYYVTKQNVLVHNCNVTKGGMLGANGTKTANTTLWKGKGKERIDVENPNPGQRPGQVHYQDNKNNKYLYEPKTNSFRDAPKSVNKMLNDKKFKGAIDKAMTKYLGE</sequence>
<dbReference type="EMBL" id="QGGU01000004">
    <property type="protein sequence ID" value="PWK52952.1"/>
    <property type="molecule type" value="Genomic_DNA"/>
</dbReference>
<dbReference type="Pfam" id="PF07591">
    <property type="entry name" value="PT-HINT"/>
    <property type="match status" value="1"/>
</dbReference>
<evidence type="ECO:0000313" key="1">
    <source>
        <dbReference type="EMBL" id="PWK52952.1"/>
    </source>
</evidence>
<accession>A0A316FXA4</accession>
<protein>
    <submittedName>
        <fullName evidence="1">Intein</fullName>
    </submittedName>
</protein>
<gene>
    <name evidence="1" type="ORF">C8D97_104170</name>
</gene>
<organism evidence="1 2">
    <name type="scientific">Pleionea mediterranea</name>
    <dbReference type="NCBI Taxonomy" id="523701"/>
    <lineage>
        <taxon>Bacteria</taxon>
        <taxon>Pseudomonadati</taxon>
        <taxon>Pseudomonadota</taxon>
        <taxon>Gammaproteobacteria</taxon>
        <taxon>Oceanospirillales</taxon>
        <taxon>Pleioneaceae</taxon>
        <taxon>Pleionea</taxon>
    </lineage>
</organism>